<name>A0A131YHZ4_RHIAP</name>
<sequence>MAAADASLLLIVLVVSFCEGSFADGRWTEVRLPDTPQYRSLARFAYKEEKPGSLEGLTFLVTQARWKVDVGTTYQIGFIVLQDNMLLEKCIATIRMPPIFTRGRMRSVIMLWCRPVQ</sequence>
<organism evidence="2">
    <name type="scientific">Rhipicephalus appendiculatus</name>
    <name type="common">Brown ear tick</name>
    <dbReference type="NCBI Taxonomy" id="34631"/>
    <lineage>
        <taxon>Eukaryota</taxon>
        <taxon>Metazoa</taxon>
        <taxon>Ecdysozoa</taxon>
        <taxon>Arthropoda</taxon>
        <taxon>Chelicerata</taxon>
        <taxon>Arachnida</taxon>
        <taxon>Acari</taxon>
        <taxon>Parasitiformes</taxon>
        <taxon>Ixodida</taxon>
        <taxon>Ixodoidea</taxon>
        <taxon>Ixodidae</taxon>
        <taxon>Rhipicephalinae</taxon>
        <taxon>Rhipicephalus</taxon>
        <taxon>Rhipicephalus</taxon>
    </lineage>
</organism>
<feature type="signal peptide" evidence="1">
    <location>
        <begin position="1"/>
        <end position="23"/>
    </location>
</feature>
<evidence type="ECO:0000256" key="1">
    <source>
        <dbReference type="SAM" id="SignalP"/>
    </source>
</evidence>
<protein>
    <submittedName>
        <fullName evidence="2">Cystatin</fullName>
    </submittedName>
</protein>
<proteinExistence type="predicted"/>
<evidence type="ECO:0000313" key="2">
    <source>
        <dbReference type="EMBL" id="JAP77541.1"/>
    </source>
</evidence>
<accession>A0A131YHZ4</accession>
<feature type="chain" id="PRO_5007285315" evidence="1">
    <location>
        <begin position="24"/>
        <end position="117"/>
    </location>
</feature>
<dbReference type="AlphaFoldDB" id="A0A131YHZ4"/>
<reference evidence="2" key="1">
    <citation type="journal article" date="2016" name="Ticks Tick Borne Dis.">
        <title>De novo assembly and annotation of the salivary gland transcriptome of Rhipicephalus appendiculatus male and female ticks during blood feeding.</title>
        <authorList>
            <person name="de Castro M.H."/>
            <person name="de Klerk D."/>
            <person name="Pienaar R."/>
            <person name="Latif A.A."/>
            <person name="Rees D.J."/>
            <person name="Mans B.J."/>
        </authorList>
    </citation>
    <scope>NUCLEOTIDE SEQUENCE</scope>
    <source>
        <tissue evidence="2">Salivary glands</tissue>
    </source>
</reference>
<keyword evidence="1" id="KW-0732">Signal</keyword>
<dbReference type="EMBL" id="GEDV01011016">
    <property type="protein sequence ID" value="JAP77541.1"/>
    <property type="molecule type" value="Transcribed_RNA"/>
</dbReference>